<feature type="domain" description="Smf/DprA SLOG" evidence="2">
    <location>
        <begin position="12"/>
        <end position="201"/>
    </location>
</feature>
<dbReference type="PANTHER" id="PTHR43022">
    <property type="entry name" value="PROTEIN SMF"/>
    <property type="match status" value="1"/>
</dbReference>
<comment type="similarity">
    <text evidence="1">Belongs to the DprA/Smf family.</text>
</comment>
<dbReference type="PANTHER" id="PTHR43022:SF1">
    <property type="entry name" value="PROTEIN SMF"/>
    <property type="match status" value="1"/>
</dbReference>
<evidence type="ECO:0000313" key="4">
    <source>
        <dbReference type="Proteomes" id="UP000008721"/>
    </source>
</evidence>
<reference evidence="3 4" key="1">
    <citation type="journal article" date="2012" name="Stand. Genomic Sci.">
        <title>Complete genome sequence of the sulfur compounds oxidizing chemolithoautotroph Sulfuricurvum kujiense type strain (YK-1(T)).</title>
        <authorList>
            <person name="Han C."/>
            <person name="Kotsyurbenko O."/>
            <person name="Chertkov O."/>
            <person name="Held B."/>
            <person name="Lapidus A."/>
            <person name="Nolan M."/>
            <person name="Lucas S."/>
            <person name="Hammon N."/>
            <person name="Deshpande S."/>
            <person name="Cheng J.F."/>
            <person name="Tapia R."/>
            <person name="Goodwin L.A."/>
            <person name="Pitluck S."/>
            <person name="Liolios K."/>
            <person name="Pagani I."/>
            <person name="Ivanova N."/>
            <person name="Mavromatis K."/>
            <person name="Mikhailova N."/>
            <person name="Pati A."/>
            <person name="Chen A."/>
            <person name="Palaniappan K."/>
            <person name="Land M."/>
            <person name="Hauser L."/>
            <person name="Chang Y.J."/>
            <person name="Jeffries C.D."/>
            <person name="Brambilla E.M."/>
            <person name="Rohde M."/>
            <person name="Spring S."/>
            <person name="Sikorski J."/>
            <person name="Goker M."/>
            <person name="Woyke T."/>
            <person name="Bristow J."/>
            <person name="Eisen J.A."/>
            <person name="Markowitz V."/>
            <person name="Hugenholtz P."/>
            <person name="Kyrpides N.C."/>
            <person name="Klenk H.P."/>
            <person name="Detter J.C."/>
        </authorList>
    </citation>
    <scope>NUCLEOTIDE SEQUENCE [LARGE SCALE GENOMIC DNA]</scope>
    <source>
        <strain evidence="4">ATCC BAA-921 / DSM 16994 / JCM 11577 / YK-1</strain>
    </source>
</reference>
<dbReference type="Pfam" id="PF02481">
    <property type="entry name" value="DNA_processg_A"/>
    <property type="match status" value="1"/>
</dbReference>
<dbReference type="RefSeq" id="WP_013459457.1">
    <property type="nucleotide sequence ID" value="NC_014762.1"/>
</dbReference>
<dbReference type="eggNOG" id="COG0758">
    <property type="taxonomic scope" value="Bacteria"/>
</dbReference>
<accession>E4U0G3</accession>
<dbReference type="GO" id="GO:0009294">
    <property type="term" value="P:DNA-mediated transformation"/>
    <property type="evidence" value="ECO:0007669"/>
    <property type="project" value="InterPro"/>
</dbReference>
<keyword evidence="4" id="KW-1185">Reference proteome</keyword>
<name>E4U0G3_SULKY</name>
<gene>
    <name evidence="3" type="ordered locus">Sulku_0594</name>
</gene>
<evidence type="ECO:0000259" key="2">
    <source>
        <dbReference type="Pfam" id="PF02481"/>
    </source>
</evidence>
<dbReference type="Gene3D" id="3.40.50.450">
    <property type="match status" value="1"/>
</dbReference>
<dbReference type="InterPro" id="IPR057666">
    <property type="entry name" value="DrpA_SLOG"/>
</dbReference>
<dbReference type="HOGENOM" id="CLU_029601_0_4_7"/>
<dbReference type="AlphaFoldDB" id="E4U0G3"/>
<dbReference type="STRING" id="709032.Sulku_0594"/>
<sequence>MKITEHIREFGKMKRYPESLYYKGLPSLLSRPKISMVGTRRPNAYTRSMTYELSKKLSVAGLVIVSGAAAGVDALAHEGAGTANTIAVLPCGIDHRYPASNGILIESIEKNGLIISPFEPDFLATPWSFVVRNEIVVALGEALIVTEADLSSGSMRSVEYAIAMEKPIYVLPHRLRESSATRQLVREGKASAIDDIDLFVARMSQKGKNSIEDTPFIAYCRTNPIYDEAVVKFPSEIFEAELSGTIEVRNGRVWVG</sequence>
<dbReference type="OrthoDB" id="9785707at2"/>
<dbReference type="KEGG" id="sku:Sulku_0594"/>
<dbReference type="SUPFAM" id="SSF102405">
    <property type="entry name" value="MCP/YpsA-like"/>
    <property type="match status" value="1"/>
</dbReference>
<evidence type="ECO:0000256" key="1">
    <source>
        <dbReference type="ARBA" id="ARBA00006525"/>
    </source>
</evidence>
<dbReference type="InterPro" id="IPR003488">
    <property type="entry name" value="DprA"/>
</dbReference>
<protein>
    <submittedName>
        <fullName evidence="3">SMF family protein</fullName>
    </submittedName>
</protein>
<proteinExistence type="inferred from homology"/>
<evidence type="ECO:0000313" key="3">
    <source>
        <dbReference type="EMBL" id="ADR33260.1"/>
    </source>
</evidence>
<organism evidence="3 4">
    <name type="scientific">Sulfuricurvum kujiense (strain ATCC BAA-921 / DSM 16994 / JCM 11577 / YK-1)</name>
    <dbReference type="NCBI Taxonomy" id="709032"/>
    <lineage>
        <taxon>Bacteria</taxon>
        <taxon>Pseudomonadati</taxon>
        <taxon>Campylobacterota</taxon>
        <taxon>Epsilonproteobacteria</taxon>
        <taxon>Campylobacterales</taxon>
        <taxon>Sulfurimonadaceae</taxon>
        <taxon>Sulfuricurvum</taxon>
    </lineage>
</organism>
<dbReference type="Proteomes" id="UP000008721">
    <property type="component" value="Chromosome"/>
</dbReference>
<dbReference type="EMBL" id="CP002355">
    <property type="protein sequence ID" value="ADR33260.1"/>
    <property type="molecule type" value="Genomic_DNA"/>
</dbReference>